<comment type="caution">
    <text evidence="3">The sequence shown here is derived from an EMBL/GenBank/DDBJ whole genome shotgun (WGS) entry which is preliminary data.</text>
</comment>
<dbReference type="OrthoDB" id="3268930at2"/>
<reference evidence="3 4" key="1">
    <citation type="submission" date="2019-02" db="EMBL/GenBank/DDBJ databases">
        <title>Sequencing the genomes of 1000 actinobacteria strains.</title>
        <authorList>
            <person name="Klenk H.-P."/>
        </authorList>
    </citation>
    <scope>NUCLEOTIDE SEQUENCE [LARGE SCALE GENOMIC DNA]</scope>
    <source>
        <strain evidence="3 4">DSM 18319</strain>
    </source>
</reference>
<dbReference type="Proteomes" id="UP000291483">
    <property type="component" value="Unassembled WGS sequence"/>
</dbReference>
<evidence type="ECO:0000313" key="4">
    <source>
        <dbReference type="Proteomes" id="UP000291483"/>
    </source>
</evidence>
<evidence type="ECO:0000259" key="2">
    <source>
        <dbReference type="Pfam" id="PF25583"/>
    </source>
</evidence>
<dbReference type="EMBL" id="SHLC01000001">
    <property type="protein sequence ID" value="RZU65208.1"/>
    <property type="molecule type" value="Genomic_DNA"/>
</dbReference>
<dbReference type="InterPro" id="IPR051534">
    <property type="entry name" value="CBASS_pafABC_assoc_protein"/>
</dbReference>
<feature type="domain" description="WYL" evidence="1">
    <location>
        <begin position="156"/>
        <end position="221"/>
    </location>
</feature>
<dbReference type="PROSITE" id="PS52050">
    <property type="entry name" value="WYL"/>
    <property type="match status" value="1"/>
</dbReference>
<dbReference type="AlphaFoldDB" id="A0A4Q8AL98"/>
<keyword evidence="4" id="KW-1185">Reference proteome</keyword>
<dbReference type="PANTHER" id="PTHR34580:SF3">
    <property type="entry name" value="PROTEIN PAFB"/>
    <property type="match status" value="1"/>
</dbReference>
<evidence type="ECO:0000259" key="1">
    <source>
        <dbReference type="Pfam" id="PF13280"/>
    </source>
</evidence>
<dbReference type="Pfam" id="PF13280">
    <property type="entry name" value="WYL"/>
    <property type="match status" value="1"/>
</dbReference>
<evidence type="ECO:0000313" key="3">
    <source>
        <dbReference type="EMBL" id="RZU65208.1"/>
    </source>
</evidence>
<dbReference type="Pfam" id="PF25583">
    <property type="entry name" value="WCX"/>
    <property type="match status" value="1"/>
</dbReference>
<organism evidence="3 4">
    <name type="scientific">Microterricola gilva</name>
    <dbReference type="NCBI Taxonomy" id="393267"/>
    <lineage>
        <taxon>Bacteria</taxon>
        <taxon>Bacillati</taxon>
        <taxon>Actinomycetota</taxon>
        <taxon>Actinomycetes</taxon>
        <taxon>Micrococcales</taxon>
        <taxon>Microbacteriaceae</taxon>
        <taxon>Microterricola</taxon>
    </lineage>
</organism>
<dbReference type="RefSeq" id="WP_130505596.1">
    <property type="nucleotide sequence ID" value="NZ_SHLC01000001.1"/>
</dbReference>
<gene>
    <name evidence="3" type="ORF">EV379_1533</name>
</gene>
<proteinExistence type="predicted"/>
<dbReference type="InterPro" id="IPR057727">
    <property type="entry name" value="WCX_dom"/>
</dbReference>
<keyword evidence="3" id="KW-0647">Proteasome</keyword>
<feature type="domain" description="WCX" evidence="2">
    <location>
        <begin position="257"/>
        <end position="325"/>
    </location>
</feature>
<name>A0A4Q8AL98_9MICO</name>
<protein>
    <submittedName>
        <fullName evidence="3">Proteasome accessory factor B</fullName>
    </submittedName>
</protein>
<accession>A0A4Q8AL98</accession>
<dbReference type="PANTHER" id="PTHR34580">
    <property type="match status" value="1"/>
</dbReference>
<dbReference type="InterPro" id="IPR026881">
    <property type="entry name" value="WYL_dom"/>
</dbReference>
<dbReference type="GO" id="GO:0000502">
    <property type="term" value="C:proteasome complex"/>
    <property type="evidence" value="ECO:0007669"/>
    <property type="project" value="UniProtKB-KW"/>
</dbReference>
<sequence length="337" mass="37217">MDASAVSVEERLFSLVLALLASEQGLGKAEILSTVQGYRQRYVLGGNNASLERQFERDKDDIRELGIPLETLDSPERPGDTQAARYRIPKALYELPADITFSSEEITLLGLAAAVWREGSLSEDSRRAITKLRSLGIDTDDAVIGYAPRLRVREAAFTPLTQALDRHQRVRFLYLKPGQKKPLLRTVEPRALVVHEGRWHLTAFDQRARAPRTFLLSRIVGAVEVVAGAPFEVPGPGQAENSLAELERVWQGNVATLRVLAGSDAELRLAKRPGSTTTRTGEADMWEYAVHFTDLDIFADELSGFGPEVLVLSPAPLRQAVRHRLIQVRELHAGAGA</sequence>